<proteinExistence type="predicted"/>
<dbReference type="Gene3D" id="3.10.10.10">
    <property type="entry name" value="HIV Type 1 Reverse Transcriptase, subunit A, domain 1"/>
    <property type="match status" value="1"/>
</dbReference>
<feature type="non-terminal residue" evidence="1">
    <location>
        <position position="1"/>
    </location>
</feature>
<dbReference type="InterPro" id="IPR053134">
    <property type="entry name" value="RNA-dir_DNA_polymerase"/>
</dbReference>
<dbReference type="PANTHER" id="PTHR24559:SF444">
    <property type="entry name" value="REVERSE TRANSCRIPTASE DOMAIN-CONTAINING PROTEIN"/>
    <property type="match status" value="1"/>
</dbReference>
<dbReference type="PANTHER" id="PTHR24559">
    <property type="entry name" value="TRANSPOSON TY3-I GAG-POL POLYPROTEIN"/>
    <property type="match status" value="1"/>
</dbReference>
<keyword evidence="2" id="KW-1185">Reference proteome</keyword>
<sequence>MTKLLVAGIIYPISDSNWVSPVHVVPKKSRMTVMKNQNDELVPTRLNQATRKDHFPLPFLDQVLEKLAGKSHYCFLDGYSGYKQIHIAPEDQYKTTFTCPFGTFSYTRMSFGLCNPKHVLKMHAEHFLKFIGGLHGGVHGQLHSVCRHFRCMSRKSGSSTEAVHRNRPGVEL</sequence>
<evidence type="ECO:0000313" key="2">
    <source>
        <dbReference type="Proteomes" id="UP000257109"/>
    </source>
</evidence>
<comment type="caution">
    <text evidence="1">The sequence shown here is derived from an EMBL/GenBank/DDBJ whole genome shotgun (WGS) entry which is preliminary data.</text>
</comment>
<dbReference type="EMBL" id="QJKJ01002515">
    <property type="protein sequence ID" value="RDY02515.1"/>
    <property type="molecule type" value="Genomic_DNA"/>
</dbReference>
<evidence type="ECO:0008006" key="3">
    <source>
        <dbReference type="Google" id="ProtNLM"/>
    </source>
</evidence>
<dbReference type="CDD" id="cd01647">
    <property type="entry name" value="RT_LTR"/>
    <property type="match status" value="1"/>
</dbReference>
<dbReference type="InterPro" id="IPR043128">
    <property type="entry name" value="Rev_trsase/Diguanyl_cyclase"/>
</dbReference>
<dbReference type="Gene3D" id="3.30.70.270">
    <property type="match status" value="1"/>
</dbReference>
<dbReference type="AlphaFoldDB" id="A0A371HI87"/>
<dbReference type="Proteomes" id="UP000257109">
    <property type="component" value="Unassembled WGS sequence"/>
</dbReference>
<protein>
    <recommendedName>
        <fullName evidence="3">Reverse transcriptase domain-containing protein</fullName>
    </recommendedName>
</protein>
<reference evidence="1" key="1">
    <citation type="submission" date="2018-05" db="EMBL/GenBank/DDBJ databases">
        <title>Draft genome of Mucuna pruriens seed.</title>
        <authorList>
            <person name="Nnadi N.E."/>
            <person name="Vos R."/>
            <person name="Hasami M.H."/>
            <person name="Devisetty U.K."/>
            <person name="Aguiy J.C."/>
        </authorList>
    </citation>
    <scope>NUCLEOTIDE SEQUENCE [LARGE SCALE GENOMIC DNA]</scope>
    <source>
        <strain evidence="1">JCA_2017</strain>
    </source>
</reference>
<dbReference type="SUPFAM" id="SSF56672">
    <property type="entry name" value="DNA/RNA polymerases"/>
    <property type="match status" value="1"/>
</dbReference>
<dbReference type="InterPro" id="IPR043502">
    <property type="entry name" value="DNA/RNA_pol_sf"/>
</dbReference>
<organism evidence="1 2">
    <name type="scientific">Mucuna pruriens</name>
    <name type="common">Velvet bean</name>
    <name type="synonym">Dolichos pruriens</name>
    <dbReference type="NCBI Taxonomy" id="157652"/>
    <lineage>
        <taxon>Eukaryota</taxon>
        <taxon>Viridiplantae</taxon>
        <taxon>Streptophyta</taxon>
        <taxon>Embryophyta</taxon>
        <taxon>Tracheophyta</taxon>
        <taxon>Spermatophyta</taxon>
        <taxon>Magnoliopsida</taxon>
        <taxon>eudicotyledons</taxon>
        <taxon>Gunneridae</taxon>
        <taxon>Pentapetalae</taxon>
        <taxon>rosids</taxon>
        <taxon>fabids</taxon>
        <taxon>Fabales</taxon>
        <taxon>Fabaceae</taxon>
        <taxon>Papilionoideae</taxon>
        <taxon>50 kb inversion clade</taxon>
        <taxon>NPAAA clade</taxon>
        <taxon>indigoferoid/millettioid clade</taxon>
        <taxon>Phaseoleae</taxon>
        <taxon>Mucuna</taxon>
    </lineage>
</organism>
<evidence type="ECO:0000313" key="1">
    <source>
        <dbReference type="EMBL" id="RDY02515.1"/>
    </source>
</evidence>
<gene>
    <name evidence="1" type="ORF">CR513_13986</name>
</gene>
<accession>A0A371HI87</accession>
<name>A0A371HI87_MUCPR</name>
<dbReference type="OrthoDB" id="1723412at2759"/>